<sequence>MNDNPSEDQPAPVEGGQNLRARIPDHVGEGVFSTGAIVVTGPTEFVLDFVQNISRPHRVATRVVLPHPVLPQFLDALRKNLEIYTNRFGAPADPPKPPADARRPTPQEIYDDLKMNDALLSGAYANGVMIGHGAAEFSLDFITSFFPQSAVSARVYMAAGQIPRLIESLDNAMKQLKMRTGQLPPPKQNPPSTQSPGDDLLPPNENRPDPDEPS</sequence>
<gene>
    <name evidence="2" type="ORF">EC9_33540</name>
</gene>
<evidence type="ECO:0000313" key="2">
    <source>
        <dbReference type="EMBL" id="QDS89157.1"/>
    </source>
</evidence>
<accession>A0A517M2Q1</accession>
<keyword evidence="3" id="KW-1185">Reference proteome</keyword>
<organism evidence="2 3">
    <name type="scientific">Rosistilla ulvae</name>
    <dbReference type="NCBI Taxonomy" id="1930277"/>
    <lineage>
        <taxon>Bacteria</taxon>
        <taxon>Pseudomonadati</taxon>
        <taxon>Planctomycetota</taxon>
        <taxon>Planctomycetia</taxon>
        <taxon>Pirellulales</taxon>
        <taxon>Pirellulaceae</taxon>
        <taxon>Rosistilla</taxon>
    </lineage>
</organism>
<dbReference type="InterPro" id="IPR021857">
    <property type="entry name" value="DUF3467"/>
</dbReference>
<dbReference type="Pfam" id="PF11950">
    <property type="entry name" value="DUF3467"/>
    <property type="match status" value="2"/>
</dbReference>
<evidence type="ECO:0000313" key="3">
    <source>
        <dbReference type="Proteomes" id="UP000319557"/>
    </source>
</evidence>
<dbReference type="AlphaFoldDB" id="A0A517M2Q1"/>
<dbReference type="EMBL" id="CP036261">
    <property type="protein sequence ID" value="QDS89157.1"/>
    <property type="molecule type" value="Genomic_DNA"/>
</dbReference>
<dbReference type="RefSeq" id="WP_246105717.1">
    <property type="nucleotide sequence ID" value="NZ_CP036261.1"/>
</dbReference>
<protein>
    <recommendedName>
        <fullName evidence="4">DUF3467 domain-containing protein</fullName>
    </recommendedName>
</protein>
<evidence type="ECO:0000256" key="1">
    <source>
        <dbReference type="SAM" id="MobiDB-lite"/>
    </source>
</evidence>
<reference evidence="2 3" key="1">
    <citation type="submission" date="2019-02" db="EMBL/GenBank/DDBJ databases">
        <title>Deep-cultivation of Planctomycetes and their phenomic and genomic characterization uncovers novel biology.</title>
        <authorList>
            <person name="Wiegand S."/>
            <person name="Jogler M."/>
            <person name="Boedeker C."/>
            <person name="Pinto D."/>
            <person name="Vollmers J."/>
            <person name="Rivas-Marin E."/>
            <person name="Kohn T."/>
            <person name="Peeters S.H."/>
            <person name="Heuer A."/>
            <person name="Rast P."/>
            <person name="Oberbeckmann S."/>
            <person name="Bunk B."/>
            <person name="Jeske O."/>
            <person name="Meyerdierks A."/>
            <person name="Storesund J.E."/>
            <person name="Kallscheuer N."/>
            <person name="Luecker S."/>
            <person name="Lage O.M."/>
            <person name="Pohl T."/>
            <person name="Merkel B.J."/>
            <person name="Hornburger P."/>
            <person name="Mueller R.-W."/>
            <person name="Bruemmer F."/>
            <person name="Labrenz M."/>
            <person name="Spormann A.M."/>
            <person name="Op den Camp H."/>
            <person name="Overmann J."/>
            <person name="Amann R."/>
            <person name="Jetten M.S.M."/>
            <person name="Mascher T."/>
            <person name="Medema M.H."/>
            <person name="Devos D.P."/>
            <person name="Kaster A.-K."/>
            <person name="Ovreas L."/>
            <person name="Rohde M."/>
            <person name="Galperin M.Y."/>
            <person name="Jogler C."/>
        </authorList>
    </citation>
    <scope>NUCLEOTIDE SEQUENCE [LARGE SCALE GENOMIC DNA]</scope>
    <source>
        <strain evidence="2 3">EC9</strain>
    </source>
</reference>
<feature type="region of interest" description="Disordered" evidence="1">
    <location>
        <begin position="173"/>
        <end position="214"/>
    </location>
</feature>
<proteinExistence type="predicted"/>
<dbReference type="KEGG" id="ruv:EC9_33540"/>
<evidence type="ECO:0008006" key="4">
    <source>
        <dbReference type="Google" id="ProtNLM"/>
    </source>
</evidence>
<name>A0A517M2Q1_9BACT</name>
<dbReference type="Proteomes" id="UP000319557">
    <property type="component" value="Chromosome"/>
</dbReference>